<dbReference type="STRING" id="349161.Dred_2272"/>
<dbReference type="OrthoDB" id="5339859at2"/>
<protein>
    <recommendedName>
        <fullName evidence="3">ThiamineS protein</fullName>
    </recommendedName>
</protein>
<evidence type="ECO:0000313" key="2">
    <source>
        <dbReference type="Proteomes" id="UP000001556"/>
    </source>
</evidence>
<dbReference type="eggNOG" id="COG1977">
    <property type="taxonomic scope" value="Bacteria"/>
</dbReference>
<dbReference type="Pfam" id="PF02597">
    <property type="entry name" value="ThiS"/>
    <property type="match status" value="1"/>
</dbReference>
<dbReference type="EMBL" id="CP000612">
    <property type="protein sequence ID" value="ABO50782.1"/>
    <property type="molecule type" value="Genomic_DNA"/>
</dbReference>
<organism evidence="1 2">
    <name type="scientific">Desulforamulus reducens (strain ATCC BAA-1160 / DSM 100696 / MI-1)</name>
    <name type="common">Desulfotomaculum reducens</name>
    <dbReference type="NCBI Taxonomy" id="349161"/>
    <lineage>
        <taxon>Bacteria</taxon>
        <taxon>Bacillati</taxon>
        <taxon>Bacillota</taxon>
        <taxon>Clostridia</taxon>
        <taxon>Eubacteriales</taxon>
        <taxon>Peptococcaceae</taxon>
        <taxon>Desulforamulus</taxon>
    </lineage>
</organism>
<dbReference type="SUPFAM" id="SSF54285">
    <property type="entry name" value="MoaD/ThiS"/>
    <property type="match status" value="1"/>
</dbReference>
<evidence type="ECO:0000313" key="1">
    <source>
        <dbReference type="EMBL" id="ABO50782.1"/>
    </source>
</evidence>
<dbReference type="KEGG" id="drm:Dred_2272"/>
<proteinExistence type="predicted"/>
<dbReference type="InterPro" id="IPR003749">
    <property type="entry name" value="ThiS/MoaD-like"/>
</dbReference>
<sequence>MGTIELRGFGPLQKKLLEKGYSFPATVEIEENLTGYALLERLDISKNQVEAVFINGIVEGLSHPISPGDRVALLPPGTPGPYRVFLGIIQKKES</sequence>
<accession>A4J6S9</accession>
<keyword evidence="2" id="KW-1185">Reference proteome</keyword>
<dbReference type="HOGENOM" id="CLU_114601_5_1_9"/>
<gene>
    <name evidence="1" type="ordered locus">Dred_2272</name>
</gene>
<dbReference type="AlphaFoldDB" id="A4J6S9"/>
<dbReference type="RefSeq" id="WP_011878580.1">
    <property type="nucleotide sequence ID" value="NC_009253.1"/>
</dbReference>
<dbReference type="Proteomes" id="UP000001556">
    <property type="component" value="Chromosome"/>
</dbReference>
<name>A4J6S9_DESRM</name>
<evidence type="ECO:0008006" key="3">
    <source>
        <dbReference type="Google" id="ProtNLM"/>
    </source>
</evidence>
<dbReference type="InterPro" id="IPR016155">
    <property type="entry name" value="Mopterin_synth/thiamin_S_b"/>
</dbReference>
<reference evidence="1 2" key="1">
    <citation type="submission" date="2007-03" db="EMBL/GenBank/DDBJ databases">
        <title>Complete sequence of Desulfotomaculum reducens MI-1.</title>
        <authorList>
            <consortium name="US DOE Joint Genome Institute"/>
            <person name="Copeland A."/>
            <person name="Lucas S."/>
            <person name="Lapidus A."/>
            <person name="Barry K."/>
            <person name="Detter J.C."/>
            <person name="Glavina del Rio T."/>
            <person name="Hammon N."/>
            <person name="Israni S."/>
            <person name="Dalin E."/>
            <person name="Tice H."/>
            <person name="Pitluck S."/>
            <person name="Sims D."/>
            <person name="Brettin T."/>
            <person name="Bruce D."/>
            <person name="Han C."/>
            <person name="Tapia R."/>
            <person name="Schmutz J."/>
            <person name="Larimer F."/>
            <person name="Land M."/>
            <person name="Hauser L."/>
            <person name="Kyrpides N."/>
            <person name="Kim E."/>
            <person name="Tebo B.M."/>
            <person name="Richardson P."/>
        </authorList>
    </citation>
    <scope>NUCLEOTIDE SEQUENCE [LARGE SCALE GENOMIC DNA]</scope>
    <source>
        <strain evidence="1 2">MI-1</strain>
    </source>
</reference>